<evidence type="ECO:0000256" key="1">
    <source>
        <dbReference type="SAM" id="SignalP"/>
    </source>
</evidence>
<evidence type="ECO:0000313" key="3">
    <source>
        <dbReference type="Proteomes" id="UP000001739"/>
    </source>
</evidence>
<gene>
    <name evidence="2" type="ordered locus">Bphyt_3866</name>
</gene>
<dbReference type="Proteomes" id="UP000001739">
    <property type="component" value="Chromosome 1"/>
</dbReference>
<protein>
    <recommendedName>
        <fullName evidence="4">Lipoprotein</fullName>
    </recommendedName>
</protein>
<evidence type="ECO:0008006" key="4">
    <source>
        <dbReference type="Google" id="ProtNLM"/>
    </source>
</evidence>
<feature type="signal peptide" evidence="1">
    <location>
        <begin position="1"/>
        <end position="20"/>
    </location>
</feature>
<evidence type="ECO:0000313" key="2">
    <source>
        <dbReference type="EMBL" id="ACD18253.1"/>
    </source>
</evidence>
<feature type="chain" id="PRO_5002782582" description="Lipoprotein" evidence="1">
    <location>
        <begin position="21"/>
        <end position="157"/>
    </location>
</feature>
<reference evidence="2 3" key="1">
    <citation type="journal article" date="2011" name="J. Bacteriol.">
        <title>Complete genome sequence of the plant growth-promoting endophyte Burkholderia phytofirmans strain PsJN.</title>
        <authorList>
            <person name="Weilharter A."/>
            <person name="Mitter B."/>
            <person name="Shin M.V."/>
            <person name="Chain P.S."/>
            <person name="Nowak J."/>
            <person name="Sessitsch A."/>
        </authorList>
    </citation>
    <scope>NUCLEOTIDE SEQUENCE [LARGE SCALE GENOMIC DNA]</scope>
    <source>
        <strain evidence="3">DSM 17436 / LMG 22146 / PsJN</strain>
    </source>
</reference>
<dbReference type="EMBL" id="CP001052">
    <property type="protein sequence ID" value="ACD18253.1"/>
    <property type="molecule type" value="Genomic_DNA"/>
</dbReference>
<organism evidence="2 3">
    <name type="scientific">Paraburkholderia phytofirmans (strain DSM 17436 / LMG 22146 / PsJN)</name>
    <name type="common">Burkholderia phytofirmans</name>
    <dbReference type="NCBI Taxonomy" id="398527"/>
    <lineage>
        <taxon>Bacteria</taxon>
        <taxon>Pseudomonadati</taxon>
        <taxon>Pseudomonadota</taxon>
        <taxon>Betaproteobacteria</taxon>
        <taxon>Burkholderiales</taxon>
        <taxon>Burkholderiaceae</taxon>
        <taxon>Paraburkholderia</taxon>
    </lineage>
</organism>
<dbReference type="PROSITE" id="PS51257">
    <property type="entry name" value="PROKAR_LIPOPROTEIN"/>
    <property type="match status" value="1"/>
</dbReference>
<name>B2T7H2_PARPJ</name>
<sequence length="157" mass="17087" precursor="true">MKRRLVIQLPAVLAAIGACAFVSEAAARAVTVDISRLGGHPRLRAAIELYLDAVAGQVSTHTCFRNLVTCMYLCCCEFAECRDVGRVSIEQVDVTLVARKIALMPIPRPEQPIVRALVMWAASWSPHLPQVSLRQSCAVARRVIAATVISLPESSHL</sequence>
<accession>B2T7H2</accession>
<proteinExistence type="predicted"/>
<dbReference type="HOGENOM" id="CLU_1674616_0_0_4"/>
<dbReference type="AlphaFoldDB" id="B2T7H2"/>
<dbReference type="KEGG" id="bpy:Bphyt_3866"/>
<keyword evidence="1" id="KW-0732">Signal</keyword>